<dbReference type="InterPro" id="IPR042150">
    <property type="entry name" value="MmRce1-like"/>
</dbReference>
<feature type="transmembrane region" description="Helical" evidence="2">
    <location>
        <begin position="52"/>
        <end position="73"/>
    </location>
</feature>
<name>A0ABY5DC72_9ACTN</name>
<keyword evidence="2" id="KW-0812">Transmembrane</keyword>
<dbReference type="Proteomes" id="UP001055940">
    <property type="component" value="Chromosome"/>
</dbReference>
<keyword evidence="4" id="KW-0482">Metalloprotease</keyword>
<keyword evidence="4" id="KW-0378">Hydrolase</keyword>
<dbReference type="InterPro" id="IPR003675">
    <property type="entry name" value="Rce1/LyrA-like_dom"/>
</dbReference>
<evidence type="ECO:0000313" key="4">
    <source>
        <dbReference type="EMBL" id="USY20813.1"/>
    </source>
</evidence>
<feature type="transmembrane region" description="Helical" evidence="2">
    <location>
        <begin position="249"/>
        <end position="267"/>
    </location>
</feature>
<protein>
    <submittedName>
        <fullName evidence="4">CPBP family intramembrane metalloprotease</fullName>
    </submittedName>
</protein>
<evidence type="ECO:0000259" key="3">
    <source>
        <dbReference type="Pfam" id="PF02517"/>
    </source>
</evidence>
<feature type="domain" description="CAAX prenyl protease 2/Lysostaphin resistance protein A-like" evidence="3">
    <location>
        <begin position="161"/>
        <end position="259"/>
    </location>
</feature>
<evidence type="ECO:0000256" key="1">
    <source>
        <dbReference type="SAM" id="MobiDB-lite"/>
    </source>
</evidence>
<feature type="transmembrane region" description="Helical" evidence="2">
    <location>
        <begin position="93"/>
        <end position="121"/>
    </location>
</feature>
<dbReference type="RefSeq" id="WP_254419838.1">
    <property type="nucleotide sequence ID" value="NZ_BAAAJB010000049.1"/>
</dbReference>
<sequence length="336" mass="35040">MNSPAVNSDPGRGKAPLREISIFVLLAFGLAWLVFTPLILNGTPPTDPAFGTATHVYVFTPAVAALLVTLFVWRPGNVARALALTPLRPLRRVAGYSLLGFAVFVLLPGLVLLAAVALGVAPLDPEDFSGLREVLADRAPDAVLPETGFPTGVYLAVLGGLLLSFPVTFLLYFGEELGWRGYLLPRLLPLGVWPALLISGVIHGLWHSPQLYIHTTLGGMTLLDHLSFLLGVVLYGIILGWLRLASRSVWPAVFGHAATIAFLPVFGATLMHADGPTHPGLYPGGNGGLIGLAVVGLVALGITLLLRNRVAGGGVPTGDEDAVVSGGEPRGAASGG</sequence>
<proteinExistence type="predicted"/>
<feature type="transmembrane region" description="Helical" evidence="2">
    <location>
        <begin position="226"/>
        <end position="242"/>
    </location>
</feature>
<evidence type="ECO:0000256" key="2">
    <source>
        <dbReference type="SAM" id="Phobius"/>
    </source>
</evidence>
<feature type="transmembrane region" description="Helical" evidence="2">
    <location>
        <begin position="20"/>
        <end position="40"/>
    </location>
</feature>
<dbReference type="Pfam" id="PF02517">
    <property type="entry name" value="Rce1-like"/>
    <property type="match status" value="1"/>
</dbReference>
<feature type="transmembrane region" description="Helical" evidence="2">
    <location>
        <begin position="287"/>
        <end position="306"/>
    </location>
</feature>
<keyword evidence="4" id="KW-0645">Protease</keyword>
<dbReference type="PANTHER" id="PTHR35797">
    <property type="entry name" value="PROTEASE-RELATED"/>
    <property type="match status" value="1"/>
</dbReference>
<gene>
    <name evidence="4" type="ORF">NE857_03930</name>
</gene>
<organism evidence="4 5">
    <name type="scientific">Nocardiopsis exhalans</name>
    <dbReference type="NCBI Taxonomy" id="163604"/>
    <lineage>
        <taxon>Bacteria</taxon>
        <taxon>Bacillati</taxon>
        <taxon>Actinomycetota</taxon>
        <taxon>Actinomycetes</taxon>
        <taxon>Streptosporangiales</taxon>
        <taxon>Nocardiopsidaceae</taxon>
        <taxon>Nocardiopsis</taxon>
    </lineage>
</organism>
<keyword evidence="2" id="KW-1133">Transmembrane helix</keyword>
<feature type="transmembrane region" description="Helical" evidence="2">
    <location>
        <begin position="186"/>
        <end position="206"/>
    </location>
</feature>
<accession>A0ABY5DC72</accession>
<feature type="transmembrane region" description="Helical" evidence="2">
    <location>
        <begin position="153"/>
        <end position="174"/>
    </location>
</feature>
<evidence type="ECO:0000313" key="5">
    <source>
        <dbReference type="Proteomes" id="UP001055940"/>
    </source>
</evidence>
<dbReference type="EMBL" id="CP099837">
    <property type="protein sequence ID" value="USY20813.1"/>
    <property type="molecule type" value="Genomic_DNA"/>
</dbReference>
<keyword evidence="5" id="KW-1185">Reference proteome</keyword>
<reference evidence="4" key="1">
    <citation type="submission" date="2022-06" db="EMBL/GenBank/DDBJ databases">
        <authorList>
            <person name="Ping M."/>
        </authorList>
    </citation>
    <scope>NUCLEOTIDE SEQUENCE</scope>
    <source>
        <strain evidence="4">JCM11759T</strain>
    </source>
</reference>
<feature type="region of interest" description="Disordered" evidence="1">
    <location>
        <begin position="317"/>
        <end position="336"/>
    </location>
</feature>
<dbReference type="GO" id="GO:0008237">
    <property type="term" value="F:metallopeptidase activity"/>
    <property type="evidence" value="ECO:0007669"/>
    <property type="project" value="UniProtKB-KW"/>
</dbReference>
<keyword evidence="2" id="KW-0472">Membrane</keyword>
<dbReference type="PANTHER" id="PTHR35797:SF1">
    <property type="entry name" value="PROTEASE"/>
    <property type="match status" value="1"/>
</dbReference>